<dbReference type="AlphaFoldDB" id="A0AAD5YZK5"/>
<comment type="function">
    <text evidence="10">Component of the ESCRT-0 complex which is the sorting receptor for ubiquitinated cargo proteins at the multivesicular body (MVB) and recruits ESCRT-I to the MVB outer membrane.</text>
</comment>
<keyword evidence="9 10" id="KW-0472">Membrane</keyword>
<keyword evidence="7 11" id="KW-0863">Zinc-finger</keyword>
<feature type="compositionally biased region" description="Low complexity" evidence="12">
    <location>
        <begin position="549"/>
        <end position="562"/>
    </location>
</feature>
<dbReference type="SMART" id="SM00064">
    <property type="entry name" value="FYVE"/>
    <property type="match status" value="1"/>
</dbReference>
<dbReference type="Pfam" id="PF02809">
    <property type="entry name" value="UIM"/>
    <property type="match status" value="2"/>
</dbReference>
<feature type="compositionally biased region" description="Polar residues" evidence="12">
    <location>
        <begin position="285"/>
        <end position="294"/>
    </location>
</feature>
<dbReference type="Pfam" id="PF00790">
    <property type="entry name" value="VHS"/>
    <property type="match status" value="1"/>
</dbReference>
<accession>A0AAD5YZK5</accession>
<feature type="domain" description="VHS" evidence="14">
    <location>
        <begin position="23"/>
        <end position="152"/>
    </location>
</feature>
<feature type="compositionally biased region" description="Low complexity" evidence="12">
    <location>
        <begin position="355"/>
        <end position="383"/>
    </location>
</feature>
<comment type="subunit">
    <text evidence="10">Component of the ESCRT-0 complex composed of HSE1 and VPS27.</text>
</comment>
<keyword evidence="6 10" id="KW-0967">Endosome</keyword>
<organism evidence="15 16">
    <name type="scientific">Leucocoprinus birnbaumii</name>
    <dbReference type="NCBI Taxonomy" id="56174"/>
    <lineage>
        <taxon>Eukaryota</taxon>
        <taxon>Fungi</taxon>
        <taxon>Dikarya</taxon>
        <taxon>Basidiomycota</taxon>
        <taxon>Agaricomycotina</taxon>
        <taxon>Agaricomycetes</taxon>
        <taxon>Agaricomycetidae</taxon>
        <taxon>Agaricales</taxon>
        <taxon>Agaricineae</taxon>
        <taxon>Agaricaceae</taxon>
        <taxon>Leucocoprinus</taxon>
    </lineage>
</organism>
<dbReference type="PANTHER" id="PTHR46275">
    <property type="entry name" value="HEPATOCYTE GROWTH FACTOR-REGULATED TYROSINE KINASE SUBSTRATE"/>
    <property type="match status" value="1"/>
</dbReference>
<dbReference type="GO" id="GO:0010008">
    <property type="term" value="C:endosome membrane"/>
    <property type="evidence" value="ECO:0007669"/>
    <property type="project" value="UniProtKB-SubCell"/>
</dbReference>
<feature type="compositionally biased region" description="Polar residues" evidence="12">
    <location>
        <begin position="518"/>
        <end position="529"/>
    </location>
</feature>
<dbReference type="CDD" id="cd15735">
    <property type="entry name" value="FYVE_spVPS27p_like"/>
    <property type="match status" value="1"/>
</dbReference>
<comment type="subcellular location">
    <subcellularLocation>
        <location evidence="1 10">Endosome membrane</location>
        <topology evidence="1 10">Peripheral membrane protein</topology>
        <orientation evidence="1 10">Cytoplasmic side</orientation>
    </subcellularLocation>
</comment>
<dbReference type="PANTHER" id="PTHR46275:SF1">
    <property type="entry name" value="HEPATOCYTE GROWTH FACTOR-REGULATED TYROSINE KINASE SUBSTRATE"/>
    <property type="match status" value="1"/>
</dbReference>
<evidence type="ECO:0000256" key="10">
    <source>
        <dbReference type="PIRNR" id="PIRNR036956"/>
    </source>
</evidence>
<comment type="caution">
    <text evidence="15">The sequence shown here is derived from an EMBL/GenBank/DDBJ whole genome shotgun (WGS) entry which is preliminary data.</text>
</comment>
<dbReference type="InterPro" id="IPR000306">
    <property type="entry name" value="Znf_FYVE"/>
</dbReference>
<evidence type="ECO:0000256" key="9">
    <source>
        <dbReference type="ARBA" id="ARBA00023136"/>
    </source>
</evidence>
<proteinExistence type="inferred from homology"/>
<name>A0AAD5YZK5_9AGAR</name>
<dbReference type="InterPro" id="IPR017073">
    <property type="entry name" value="HGS/VPS27"/>
</dbReference>
<feature type="region of interest" description="Disordered" evidence="12">
    <location>
        <begin position="275"/>
        <end position="317"/>
    </location>
</feature>
<sequence length="750" mass="83545">MSGLGAWLWGTSQLDDAIDKATSELMPAGTEDIALNLEICDQIRSKSAPAKDAMRALKRRLNHKNPNVQLLALGLTDTCVKNGGDHFLIEIASREFIDNLVSILKIPGLNHEVKNAILRHIQNWSTSFEGRYSLSYVGQVYKTLQGEGYKFPPRDMAAASSAMVDTQTAPEWIDSDVCLRCRTAFTFTNRKHHCRNCGQVFDQQCSSKSLPLPHFGITQEVRVCDGCYNKLTRKADKVDKKHRSSQSVPNASRHRSAQELADAELQRAIELSLQETKSSRGYAPSYSTPSSWQPSEPPIVEHRSDRKASPNEEENDPDLKAAIEASLREANAPRPSAPLETPRIEQGPYAYQPDYAQQQRQIQEQQAYHQSQNQASSQTQTQTHTPALPMLPKLPTYDLDPMETDAILTFNQTVQQVEANGGRDLSRYPAVTELYDKANSLRPKLALSVDDAGRKEQMLSEMHDKLSQAVKLYDSILTEQVMHPRWRTSRSPQQQYQPQPQQSQPQQSHTQPVPSSSTTYTQWAPSQTPVPAPISQTPQQQYAPPPPQQQQYYPSQTPVPQTVASPPAPPMQQQTLQRSQSLISSPPSHTQTYATPLPPSMVATTSAPQPQVQAPAGYTQPPASYAPTPQPQPQIPQGAHLGRSNTIAHSGYQAPQPQPQPQVQYQPPPQQQQQYQPPPPQQQQQQHALPQFPLVPTTAPMPLYDPGQMHGHGARNGVVQSEERKEALLIDLVIFFCDWFFGGWTGVCLI</sequence>
<dbReference type="InterPro" id="IPR008942">
    <property type="entry name" value="ENTH_VHS"/>
</dbReference>
<dbReference type="Proteomes" id="UP001213000">
    <property type="component" value="Unassembled WGS sequence"/>
</dbReference>
<feature type="compositionally biased region" description="Polar residues" evidence="12">
    <location>
        <begin position="602"/>
        <end position="612"/>
    </location>
</feature>
<dbReference type="GO" id="GO:0008270">
    <property type="term" value="F:zinc ion binding"/>
    <property type="evidence" value="ECO:0007669"/>
    <property type="project" value="UniProtKB-KW"/>
</dbReference>
<evidence type="ECO:0000259" key="14">
    <source>
        <dbReference type="PROSITE" id="PS50179"/>
    </source>
</evidence>
<feature type="compositionally biased region" description="Pro residues" evidence="12">
    <location>
        <begin position="656"/>
        <end position="681"/>
    </location>
</feature>
<keyword evidence="16" id="KW-1185">Reference proteome</keyword>
<dbReference type="GO" id="GO:0031623">
    <property type="term" value="P:receptor internalization"/>
    <property type="evidence" value="ECO:0007669"/>
    <property type="project" value="TreeGrafter"/>
</dbReference>
<dbReference type="GO" id="GO:0005769">
    <property type="term" value="C:early endosome"/>
    <property type="evidence" value="ECO:0007669"/>
    <property type="project" value="TreeGrafter"/>
</dbReference>
<dbReference type="CDD" id="cd16979">
    <property type="entry name" value="VHS_Vps27"/>
    <property type="match status" value="1"/>
</dbReference>
<dbReference type="InterPro" id="IPR011011">
    <property type="entry name" value="Znf_FYVE_PHD"/>
</dbReference>
<dbReference type="PIRSF" id="PIRSF036956">
    <property type="entry name" value="Hrs_Vps27"/>
    <property type="match status" value="1"/>
</dbReference>
<evidence type="ECO:0000256" key="2">
    <source>
        <dbReference type="ARBA" id="ARBA00008597"/>
    </source>
</evidence>
<dbReference type="Gene3D" id="1.25.40.90">
    <property type="match status" value="1"/>
</dbReference>
<feature type="compositionally biased region" description="Basic and acidic residues" evidence="12">
    <location>
        <begin position="299"/>
        <end position="310"/>
    </location>
</feature>
<dbReference type="GO" id="GO:0035091">
    <property type="term" value="F:phosphatidylinositol binding"/>
    <property type="evidence" value="ECO:0007669"/>
    <property type="project" value="InterPro"/>
</dbReference>
<evidence type="ECO:0000256" key="12">
    <source>
        <dbReference type="SAM" id="MobiDB-lite"/>
    </source>
</evidence>
<dbReference type="GO" id="GO:0007034">
    <property type="term" value="P:vacuolar transport"/>
    <property type="evidence" value="ECO:0007669"/>
    <property type="project" value="UniProtKB-ARBA"/>
</dbReference>
<keyword evidence="4" id="KW-0479">Metal-binding</keyword>
<dbReference type="PROSITE" id="PS50330">
    <property type="entry name" value="UIM"/>
    <property type="match status" value="2"/>
</dbReference>
<feature type="compositionally biased region" description="Polar residues" evidence="12">
    <location>
        <begin position="571"/>
        <end position="594"/>
    </location>
</feature>
<dbReference type="SUPFAM" id="SSF57903">
    <property type="entry name" value="FYVE/PHD zinc finger"/>
    <property type="match status" value="1"/>
</dbReference>
<dbReference type="InterPro" id="IPR003903">
    <property type="entry name" value="UIM_dom"/>
</dbReference>
<evidence type="ECO:0000313" key="15">
    <source>
        <dbReference type="EMBL" id="KAJ3574976.1"/>
    </source>
</evidence>
<dbReference type="SMART" id="SM00288">
    <property type="entry name" value="VHS"/>
    <property type="match status" value="1"/>
</dbReference>
<evidence type="ECO:0000259" key="13">
    <source>
        <dbReference type="PROSITE" id="PS50178"/>
    </source>
</evidence>
<dbReference type="InterPro" id="IPR013083">
    <property type="entry name" value="Znf_RING/FYVE/PHD"/>
</dbReference>
<dbReference type="Gene3D" id="3.30.40.10">
    <property type="entry name" value="Zinc/RING finger domain, C3HC4 (zinc finger)"/>
    <property type="match status" value="1"/>
</dbReference>
<evidence type="ECO:0000256" key="6">
    <source>
        <dbReference type="ARBA" id="ARBA00022753"/>
    </source>
</evidence>
<dbReference type="PROSITE" id="PS50179">
    <property type="entry name" value="VHS"/>
    <property type="match status" value="1"/>
</dbReference>
<feature type="region of interest" description="Disordered" evidence="12">
    <location>
        <begin position="235"/>
        <end position="259"/>
    </location>
</feature>
<dbReference type="SUPFAM" id="SSF48464">
    <property type="entry name" value="ENTH/VHS domain"/>
    <property type="match status" value="1"/>
</dbReference>
<evidence type="ECO:0000256" key="7">
    <source>
        <dbReference type="ARBA" id="ARBA00022771"/>
    </source>
</evidence>
<feature type="region of interest" description="Disordered" evidence="12">
    <location>
        <begin position="355"/>
        <end position="387"/>
    </location>
</feature>
<feature type="region of interest" description="Disordered" evidence="12">
    <location>
        <begin position="486"/>
        <end position="718"/>
    </location>
</feature>
<dbReference type="GO" id="GO:0043130">
    <property type="term" value="F:ubiquitin binding"/>
    <property type="evidence" value="ECO:0007669"/>
    <property type="project" value="InterPro"/>
</dbReference>
<evidence type="ECO:0000256" key="3">
    <source>
        <dbReference type="ARBA" id="ARBA00017753"/>
    </source>
</evidence>
<dbReference type="InterPro" id="IPR002014">
    <property type="entry name" value="VHS_dom"/>
</dbReference>
<dbReference type="FunFam" id="3.30.40.10:FF:000161">
    <property type="entry name" value="Vacuolar protein sorting-associated protein 27"/>
    <property type="match status" value="1"/>
</dbReference>
<keyword evidence="5" id="KW-0677">Repeat</keyword>
<evidence type="ECO:0000256" key="11">
    <source>
        <dbReference type="PROSITE-ProRule" id="PRU00091"/>
    </source>
</evidence>
<evidence type="ECO:0000256" key="4">
    <source>
        <dbReference type="ARBA" id="ARBA00022723"/>
    </source>
</evidence>
<dbReference type="Gene3D" id="1.20.5.1940">
    <property type="match status" value="1"/>
</dbReference>
<evidence type="ECO:0000313" key="16">
    <source>
        <dbReference type="Proteomes" id="UP001213000"/>
    </source>
</evidence>
<evidence type="ECO:0000256" key="5">
    <source>
        <dbReference type="ARBA" id="ARBA00022737"/>
    </source>
</evidence>
<dbReference type="Gene3D" id="6.10.140.100">
    <property type="match status" value="1"/>
</dbReference>
<protein>
    <recommendedName>
        <fullName evidence="3 10">Vacuolar protein sorting-associated protein 27</fullName>
    </recommendedName>
</protein>
<dbReference type="GO" id="GO:0032456">
    <property type="term" value="P:endocytic recycling"/>
    <property type="evidence" value="ECO:0007669"/>
    <property type="project" value="TreeGrafter"/>
</dbReference>
<dbReference type="CDD" id="cd21385">
    <property type="entry name" value="GAT_Vps27"/>
    <property type="match status" value="1"/>
</dbReference>
<keyword evidence="8" id="KW-0862">Zinc</keyword>
<feature type="compositionally biased region" description="Low complexity" evidence="12">
    <location>
        <begin position="491"/>
        <end position="517"/>
    </location>
</feature>
<dbReference type="PROSITE" id="PS50178">
    <property type="entry name" value="ZF_FYVE"/>
    <property type="match status" value="1"/>
</dbReference>
<evidence type="ECO:0000256" key="1">
    <source>
        <dbReference type="ARBA" id="ARBA00004125"/>
    </source>
</evidence>
<reference evidence="15" key="1">
    <citation type="submission" date="2022-07" db="EMBL/GenBank/DDBJ databases">
        <title>Genome Sequence of Leucocoprinus birnbaumii.</title>
        <authorList>
            <person name="Buettner E."/>
        </authorList>
    </citation>
    <scope>NUCLEOTIDE SEQUENCE</scope>
    <source>
        <strain evidence="15">VT141</strain>
    </source>
</reference>
<dbReference type="SMART" id="SM00726">
    <property type="entry name" value="UIM"/>
    <property type="match status" value="2"/>
</dbReference>
<dbReference type="Pfam" id="PF01363">
    <property type="entry name" value="FYVE"/>
    <property type="match status" value="1"/>
</dbReference>
<feature type="domain" description="FYVE-type" evidence="13">
    <location>
        <begin position="172"/>
        <end position="232"/>
    </location>
</feature>
<dbReference type="InterPro" id="IPR017455">
    <property type="entry name" value="Znf_FYVE-rel"/>
</dbReference>
<dbReference type="EMBL" id="JANIEX010000051">
    <property type="protein sequence ID" value="KAJ3574976.1"/>
    <property type="molecule type" value="Genomic_DNA"/>
</dbReference>
<comment type="similarity">
    <text evidence="2 10">Belongs to the VPS27 family.</text>
</comment>
<evidence type="ECO:0000256" key="8">
    <source>
        <dbReference type="ARBA" id="ARBA00022833"/>
    </source>
</evidence>
<gene>
    <name evidence="15" type="ORF">NP233_g1389</name>
</gene>